<proteinExistence type="predicted"/>
<evidence type="ECO:0000256" key="11">
    <source>
        <dbReference type="SAM" id="Phobius"/>
    </source>
</evidence>
<evidence type="ECO:0000256" key="5">
    <source>
        <dbReference type="ARBA" id="ARBA00022989"/>
    </source>
</evidence>
<keyword evidence="3 12" id="KW-0132">Cell division</keyword>
<dbReference type="InterPro" id="IPR011922">
    <property type="entry name" value="Cell_div_FtsL"/>
</dbReference>
<keyword evidence="4 11" id="KW-0812">Transmembrane</keyword>
<keyword evidence="7" id="KW-0131">Cell cycle</keyword>
<gene>
    <name evidence="12" type="primary">ftsL</name>
    <name evidence="12" type="ORF">H1164_06460</name>
</gene>
<dbReference type="RefSeq" id="WP_052154060.1">
    <property type="nucleotide sequence ID" value="NZ_JACEIP010000007.1"/>
</dbReference>
<evidence type="ECO:0000256" key="2">
    <source>
        <dbReference type="ARBA" id="ARBA00022475"/>
    </source>
</evidence>
<evidence type="ECO:0000313" key="13">
    <source>
        <dbReference type="Proteomes" id="UP000530514"/>
    </source>
</evidence>
<reference evidence="12 13" key="1">
    <citation type="submission" date="2020-07" db="EMBL/GenBank/DDBJ databases">
        <authorList>
            <person name="Feng H."/>
        </authorList>
    </citation>
    <scope>NUCLEOTIDE SEQUENCE [LARGE SCALE GENOMIC DNA]</scope>
    <source>
        <strain evidence="13">s-11</strain>
    </source>
</reference>
<feature type="coiled-coil region" evidence="9">
    <location>
        <begin position="62"/>
        <end position="96"/>
    </location>
</feature>
<evidence type="ECO:0000256" key="7">
    <source>
        <dbReference type="ARBA" id="ARBA00023306"/>
    </source>
</evidence>
<name>A0A7W1X9J7_9BACL</name>
<comment type="subcellular location">
    <subcellularLocation>
        <location evidence="1">Cell membrane</location>
        <topology evidence="1">Single-pass type II membrane protein</topology>
    </subcellularLocation>
</comment>
<organism evidence="12 13">
    <name type="scientific">Thermoactinomyces daqus</name>
    <dbReference type="NCBI Taxonomy" id="1329516"/>
    <lineage>
        <taxon>Bacteria</taxon>
        <taxon>Bacillati</taxon>
        <taxon>Bacillota</taxon>
        <taxon>Bacilli</taxon>
        <taxon>Bacillales</taxon>
        <taxon>Thermoactinomycetaceae</taxon>
        <taxon>Thermoactinomyces</taxon>
    </lineage>
</organism>
<evidence type="ECO:0000256" key="3">
    <source>
        <dbReference type="ARBA" id="ARBA00022618"/>
    </source>
</evidence>
<evidence type="ECO:0000256" key="6">
    <source>
        <dbReference type="ARBA" id="ARBA00023136"/>
    </source>
</evidence>
<dbReference type="NCBIfam" id="TIGR02209">
    <property type="entry name" value="ftsL_broad"/>
    <property type="match status" value="1"/>
</dbReference>
<evidence type="ECO:0000256" key="8">
    <source>
        <dbReference type="NCBIfam" id="TIGR02209"/>
    </source>
</evidence>
<dbReference type="GO" id="GO:0051301">
    <property type="term" value="P:cell division"/>
    <property type="evidence" value="ECO:0007669"/>
    <property type="project" value="UniProtKB-KW"/>
</dbReference>
<keyword evidence="9" id="KW-0175">Coiled coil</keyword>
<dbReference type="EMBL" id="JACEIP010000007">
    <property type="protein sequence ID" value="MBA4542546.1"/>
    <property type="molecule type" value="Genomic_DNA"/>
</dbReference>
<feature type="transmembrane region" description="Helical" evidence="11">
    <location>
        <begin position="39"/>
        <end position="60"/>
    </location>
</feature>
<evidence type="ECO:0000256" key="10">
    <source>
        <dbReference type="SAM" id="MobiDB-lite"/>
    </source>
</evidence>
<feature type="region of interest" description="Disordered" evidence="10">
    <location>
        <begin position="1"/>
        <end position="30"/>
    </location>
</feature>
<dbReference type="OrthoDB" id="2988583at2"/>
<dbReference type="Proteomes" id="UP000530514">
    <property type="component" value="Unassembled WGS sequence"/>
</dbReference>
<evidence type="ECO:0000256" key="9">
    <source>
        <dbReference type="SAM" id="Coils"/>
    </source>
</evidence>
<keyword evidence="2" id="KW-1003">Cell membrane</keyword>
<accession>A0A7W1X9J7</accession>
<comment type="caution">
    <text evidence="12">The sequence shown here is derived from an EMBL/GenBank/DDBJ whole genome shotgun (WGS) entry which is preliminary data.</text>
</comment>
<sequence length="121" mass="13679">MREDRFQAATARPLEKPYTETKKKRATSPSKALPVGEKMLYLFSVIICVALAVSVLSRYAKATELNVAIRNTELEISQTQKENLQLESEILKLKSVERIQQFAESKGLQLTAPKYLPSIRP</sequence>
<keyword evidence="5 11" id="KW-1133">Transmembrane helix</keyword>
<dbReference type="GO" id="GO:0005886">
    <property type="term" value="C:plasma membrane"/>
    <property type="evidence" value="ECO:0007669"/>
    <property type="project" value="UniProtKB-SubCell"/>
</dbReference>
<keyword evidence="6 11" id="KW-0472">Membrane</keyword>
<protein>
    <recommendedName>
        <fullName evidence="8">Cell division protein FtsL</fullName>
    </recommendedName>
</protein>
<evidence type="ECO:0000256" key="1">
    <source>
        <dbReference type="ARBA" id="ARBA00004401"/>
    </source>
</evidence>
<dbReference type="AlphaFoldDB" id="A0A7W1X9J7"/>
<evidence type="ECO:0000313" key="12">
    <source>
        <dbReference type="EMBL" id="MBA4542546.1"/>
    </source>
</evidence>
<evidence type="ECO:0000256" key="4">
    <source>
        <dbReference type="ARBA" id="ARBA00022692"/>
    </source>
</evidence>
<keyword evidence="13" id="KW-1185">Reference proteome</keyword>